<dbReference type="AlphaFoldDB" id="A0A9N9VPI2"/>
<evidence type="ECO:0000313" key="3">
    <source>
        <dbReference type="Proteomes" id="UP000696573"/>
    </source>
</evidence>
<evidence type="ECO:0000256" key="1">
    <source>
        <dbReference type="SAM" id="MobiDB-lite"/>
    </source>
</evidence>
<dbReference type="Proteomes" id="UP000696573">
    <property type="component" value="Unassembled WGS sequence"/>
</dbReference>
<sequence length="189" mass="20942">MALSQSTTTVKILGEGQTRECDAQLATRQLRIQVHNLGEALEESLLEHSKQSQSELRPPMSIPSGKYPSIKTRNRKSLASIAYRWQRKESYSKNPVVLATIVQTNIQVEHMALTTRNGYRAYTSEGSANVGKDGPIPKHGASPRLRSRASIRVRYQILGSNVEGYRESPAGRRLGTLEAPEACVNYFGS</sequence>
<gene>
    <name evidence="2" type="ORF">CRHIZ90672A_00015613</name>
</gene>
<proteinExistence type="predicted"/>
<feature type="region of interest" description="Disordered" evidence="1">
    <location>
        <begin position="45"/>
        <end position="69"/>
    </location>
</feature>
<organism evidence="2 3">
    <name type="scientific">Clonostachys rhizophaga</name>
    <dbReference type="NCBI Taxonomy" id="160324"/>
    <lineage>
        <taxon>Eukaryota</taxon>
        <taxon>Fungi</taxon>
        <taxon>Dikarya</taxon>
        <taxon>Ascomycota</taxon>
        <taxon>Pezizomycotina</taxon>
        <taxon>Sordariomycetes</taxon>
        <taxon>Hypocreomycetidae</taxon>
        <taxon>Hypocreales</taxon>
        <taxon>Bionectriaceae</taxon>
        <taxon>Clonostachys</taxon>
    </lineage>
</organism>
<keyword evidence="3" id="KW-1185">Reference proteome</keyword>
<protein>
    <submittedName>
        <fullName evidence="2">Uncharacterized protein</fullName>
    </submittedName>
</protein>
<evidence type="ECO:0000313" key="2">
    <source>
        <dbReference type="EMBL" id="CAH0027434.1"/>
    </source>
</evidence>
<name>A0A9N9VPI2_9HYPO</name>
<reference evidence="2" key="1">
    <citation type="submission" date="2021-10" db="EMBL/GenBank/DDBJ databases">
        <authorList>
            <person name="Piombo E."/>
        </authorList>
    </citation>
    <scope>NUCLEOTIDE SEQUENCE</scope>
</reference>
<comment type="caution">
    <text evidence="2">The sequence shown here is derived from an EMBL/GenBank/DDBJ whole genome shotgun (WGS) entry which is preliminary data.</text>
</comment>
<dbReference type="EMBL" id="CABFNQ020000728">
    <property type="protein sequence ID" value="CAH0027434.1"/>
    <property type="molecule type" value="Genomic_DNA"/>
</dbReference>
<accession>A0A9N9VPI2</accession>